<evidence type="ECO:0000256" key="1">
    <source>
        <dbReference type="ARBA" id="ARBA00022450"/>
    </source>
</evidence>
<dbReference type="InterPro" id="IPR029058">
    <property type="entry name" value="AB_hydrolase_fold"/>
</dbReference>
<dbReference type="SUPFAM" id="SSF47336">
    <property type="entry name" value="ACP-like"/>
    <property type="match status" value="1"/>
</dbReference>
<organism evidence="5 6">
    <name type="scientific">Streptomyces cremeus</name>
    <dbReference type="NCBI Taxonomy" id="66881"/>
    <lineage>
        <taxon>Bacteria</taxon>
        <taxon>Bacillati</taxon>
        <taxon>Actinomycetota</taxon>
        <taxon>Actinomycetes</taxon>
        <taxon>Kitasatosporales</taxon>
        <taxon>Streptomycetaceae</taxon>
        <taxon>Streptomyces</taxon>
    </lineage>
</organism>
<dbReference type="InterPro" id="IPR020845">
    <property type="entry name" value="AMP-binding_CS"/>
</dbReference>
<evidence type="ECO:0000313" key="6">
    <source>
        <dbReference type="Proteomes" id="UP001589718"/>
    </source>
</evidence>
<proteinExistence type="predicted"/>
<evidence type="ECO:0000259" key="4">
    <source>
        <dbReference type="PROSITE" id="PS50075"/>
    </source>
</evidence>
<feature type="compositionally biased region" description="Low complexity" evidence="3">
    <location>
        <begin position="498"/>
        <end position="508"/>
    </location>
</feature>
<dbReference type="Pfam" id="PF00550">
    <property type="entry name" value="PP-binding"/>
    <property type="match status" value="1"/>
</dbReference>
<dbReference type="InterPro" id="IPR045851">
    <property type="entry name" value="AMP-bd_C_sf"/>
</dbReference>
<dbReference type="Gene3D" id="3.40.50.1820">
    <property type="entry name" value="alpha/beta hydrolase"/>
    <property type="match status" value="1"/>
</dbReference>
<feature type="compositionally biased region" description="Basic and acidic residues" evidence="3">
    <location>
        <begin position="672"/>
        <end position="683"/>
    </location>
</feature>
<keyword evidence="1" id="KW-0596">Phosphopantetheine</keyword>
<comment type="caution">
    <text evidence="5">The sequence shown here is derived from an EMBL/GenBank/DDBJ whole genome shotgun (WGS) entry which is preliminary data.</text>
</comment>
<evidence type="ECO:0000256" key="3">
    <source>
        <dbReference type="SAM" id="MobiDB-lite"/>
    </source>
</evidence>
<dbReference type="EMBL" id="JBHMCR010000028">
    <property type="protein sequence ID" value="MFB9524973.1"/>
    <property type="molecule type" value="Genomic_DNA"/>
</dbReference>
<evidence type="ECO:0000256" key="2">
    <source>
        <dbReference type="ARBA" id="ARBA00022553"/>
    </source>
</evidence>
<dbReference type="SUPFAM" id="SSF56801">
    <property type="entry name" value="Acetyl-CoA synthetase-like"/>
    <property type="match status" value="1"/>
</dbReference>
<feature type="compositionally biased region" description="Low complexity" evidence="3">
    <location>
        <begin position="565"/>
        <end position="578"/>
    </location>
</feature>
<reference evidence="5 6" key="1">
    <citation type="submission" date="2024-09" db="EMBL/GenBank/DDBJ databases">
        <authorList>
            <person name="Sun Q."/>
            <person name="Mori K."/>
        </authorList>
    </citation>
    <scope>NUCLEOTIDE SEQUENCE [LARGE SCALE GENOMIC DNA]</scope>
    <source>
        <strain evidence="5 6">JCM 4362</strain>
    </source>
</reference>
<dbReference type="InterPro" id="IPR036736">
    <property type="entry name" value="ACP-like_sf"/>
</dbReference>
<dbReference type="CDD" id="cd12117">
    <property type="entry name" value="A_NRPS_Srf_like"/>
    <property type="match status" value="1"/>
</dbReference>
<gene>
    <name evidence="5" type="ORF">ACFFTU_34070</name>
</gene>
<dbReference type="PANTHER" id="PTHR45527:SF1">
    <property type="entry name" value="FATTY ACID SYNTHASE"/>
    <property type="match status" value="1"/>
</dbReference>
<keyword evidence="2" id="KW-0597">Phosphoprotein</keyword>
<feature type="region of interest" description="Disordered" evidence="3">
    <location>
        <begin position="495"/>
        <end position="579"/>
    </location>
</feature>
<sequence>MSEAYASPGTPPDLTALFAERAARTPDAPALIDGDCFLTYRQLLCASRNLAAHLAHHGVRSGEPVALLTRRSARTVVAQLALWWAGAVCVPLDPAHPQARTRAVLADSGAVLTVGDGDLLDASGVSGPRLPLPAGALSYDTLHDDVSSPLPGPVPDATAFIMFTSGSTGRPKGVAVRHRAVASLVTEPSYVTVGPRDRVLLHSPATFDASTFEVWLALAAGAAVVVCPADRPSFEDLARTVERHSVTVAFLTTALFHQLAARRSRIFALLRSVVVGGEALSVQHAGSVLGTYPWLELVNGYGPTETTTFATAHRVTDADLKGPMPVGRPIAGASAHVLDEDGGAVATGAVGELWIGGSRLAAGYVGQPALTAERFVELPGLGRLYRTGDLASVRADGVLDFHGRADDQVKVRGHRVEPGEVEHALRELPGVEDAAVTVRRAARDDVRLAGFVVLRAGAADTAALRGALAERLPEYLVPDELTAVDRLPLTASGKVDRGALAGRGPAPASEHSTERGAAHETERGPERDVAHGAGPIPDMGEPAGARTATGLVSSDPGALAPGSSGPDTPDPAAAVTPGAPLPLTPLQAVVAEVWERSLGCAVGSSDDDFLALGGHSLLALVVIDDLREDLGVELTPAEFFAAPTVAGHAALVERALLAAHGDPHPAPAPSSAHHDAPEHTDVP</sequence>
<dbReference type="SMART" id="SM00823">
    <property type="entry name" value="PKS_PP"/>
    <property type="match status" value="1"/>
</dbReference>
<dbReference type="Gene3D" id="3.30.300.30">
    <property type="match status" value="1"/>
</dbReference>
<dbReference type="InterPro" id="IPR025110">
    <property type="entry name" value="AMP-bd_C"/>
</dbReference>
<dbReference type="Proteomes" id="UP001589718">
    <property type="component" value="Unassembled WGS sequence"/>
</dbReference>
<dbReference type="InterPro" id="IPR000873">
    <property type="entry name" value="AMP-dep_synth/lig_dom"/>
</dbReference>
<dbReference type="Gene3D" id="3.40.50.980">
    <property type="match status" value="2"/>
</dbReference>
<keyword evidence="6" id="KW-1185">Reference proteome</keyword>
<dbReference type="PANTHER" id="PTHR45527">
    <property type="entry name" value="NONRIBOSOMAL PEPTIDE SYNTHETASE"/>
    <property type="match status" value="1"/>
</dbReference>
<dbReference type="RefSeq" id="WP_345219591.1">
    <property type="nucleotide sequence ID" value="NZ_BAAAXE010000002.1"/>
</dbReference>
<protein>
    <submittedName>
        <fullName evidence="5">Non-ribosomal peptide synthetase</fullName>
    </submittedName>
</protein>
<dbReference type="NCBIfam" id="TIGR01733">
    <property type="entry name" value="AA-adenyl-dom"/>
    <property type="match status" value="1"/>
</dbReference>
<accession>A0ABV5PP17</accession>
<dbReference type="PROSITE" id="PS00455">
    <property type="entry name" value="AMP_BINDING"/>
    <property type="match status" value="1"/>
</dbReference>
<dbReference type="Gene3D" id="2.30.38.10">
    <property type="entry name" value="Luciferase, Domain 3"/>
    <property type="match status" value="1"/>
</dbReference>
<dbReference type="InterPro" id="IPR010071">
    <property type="entry name" value="AA_adenyl_dom"/>
</dbReference>
<dbReference type="PROSITE" id="PS50075">
    <property type="entry name" value="CARRIER"/>
    <property type="match status" value="1"/>
</dbReference>
<dbReference type="InterPro" id="IPR009081">
    <property type="entry name" value="PP-bd_ACP"/>
</dbReference>
<feature type="compositionally biased region" description="Basic and acidic residues" evidence="3">
    <location>
        <begin position="511"/>
        <end position="530"/>
    </location>
</feature>
<dbReference type="Pfam" id="PF00501">
    <property type="entry name" value="AMP-binding"/>
    <property type="match status" value="1"/>
</dbReference>
<feature type="domain" description="Carrier" evidence="4">
    <location>
        <begin position="581"/>
        <end position="656"/>
    </location>
</feature>
<feature type="region of interest" description="Disordered" evidence="3">
    <location>
        <begin position="660"/>
        <end position="683"/>
    </location>
</feature>
<name>A0ABV5PP17_STRCM</name>
<dbReference type="InterPro" id="IPR020806">
    <property type="entry name" value="PKS_PP-bd"/>
</dbReference>
<evidence type="ECO:0000313" key="5">
    <source>
        <dbReference type="EMBL" id="MFB9524973.1"/>
    </source>
</evidence>
<dbReference type="Pfam" id="PF13193">
    <property type="entry name" value="AMP-binding_C"/>
    <property type="match status" value="1"/>
</dbReference>